<comment type="caution">
    <text evidence="1">The sequence shown here is derived from an EMBL/GenBank/DDBJ whole genome shotgun (WGS) entry which is preliminary data.</text>
</comment>
<dbReference type="EMBL" id="MU860078">
    <property type="protein sequence ID" value="KAK4238951.1"/>
    <property type="molecule type" value="Genomic_DNA"/>
</dbReference>
<proteinExistence type="predicted"/>
<dbReference type="AlphaFoldDB" id="A0AAN7H7M4"/>
<dbReference type="Proteomes" id="UP001303760">
    <property type="component" value="Unassembled WGS sequence"/>
</dbReference>
<keyword evidence="2" id="KW-1185">Reference proteome</keyword>
<gene>
    <name evidence="1" type="ORF">C8A03DRAFT_14648</name>
</gene>
<accession>A0AAN7H7M4</accession>
<reference evidence="1" key="1">
    <citation type="journal article" date="2023" name="Mol. Phylogenet. Evol.">
        <title>Genome-scale phylogeny and comparative genomics of the fungal order Sordariales.</title>
        <authorList>
            <person name="Hensen N."/>
            <person name="Bonometti L."/>
            <person name="Westerberg I."/>
            <person name="Brannstrom I.O."/>
            <person name="Guillou S."/>
            <person name="Cros-Aarteil S."/>
            <person name="Calhoun S."/>
            <person name="Haridas S."/>
            <person name="Kuo A."/>
            <person name="Mondo S."/>
            <person name="Pangilinan J."/>
            <person name="Riley R."/>
            <person name="LaButti K."/>
            <person name="Andreopoulos B."/>
            <person name="Lipzen A."/>
            <person name="Chen C."/>
            <person name="Yan M."/>
            <person name="Daum C."/>
            <person name="Ng V."/>
            <person name="Clum A."/>
            <person name="Steindorff A."/>
            <person name="Ohm R.A."/>
            <person name="Martin F."/>
            <person name="Silar P."/>
            <person name="Natvig D.O."/>
            <person name="Lalanne C."/>
            <person name="Gautier V."/>
            <person name="Ament-Velasquez S.L."/>
            <person name="Kruys A."/>
            <person name="Hutchinson M.I."/>
            <person name="Powell A.J."/>
            <person name="Barry K."/>
            <person name="Miller A.N."/>
            <person name="Grigoriev I.V."/>
            <person name="Debuchy R."/>
            <person name="Gladieux P."/>
            <person name="Hiltunen Thoren M."/>
            <person name="Johannesson H."/>
        </authorList>
    </citation>
    <scope>NUCLEOTIDE SEQUENCE</scope>
    <source>
        <strain evidence="1">CBS 532.94</strain>
    </source>
</reference>
<evidence type="ECO:0000313" key="2">
    <source>
        <dbReference type="Proteomes" id="UP001303760"/>
    </source>
</evidence>
<protein>
    <submittedName>
        <fullName evidence="1">Uncharacterized protein</fullName>
    </submittedName>
</protein>
<reference evidence="1" key="2">
    <citation type="submission" date="2023-05" db="EMBL/GenBank/DDBJ databases">
        <authorList>
            <consortium name="Lawrence Berkeley National Laboratory"/>
            <person name="Steindorff A."/>
            <person name="Hensen N."/>
            <person name="Bonometti L."/>
            <person name="Westerberg I."/>
            <person name="Brannstrom I.O."/>
            <person name="Guillou S."/>
            <person name="Cros-Aarteil S."/>
            <person name="Calhoun S."/>
            <person name="Haridas S."/>
            <person name="Kuo A."/>
            <person name="Mondo S."/>
            <person name="Pangilinan J."/>
            <person name="Riley R."/>
            <person name="Labutti K."/>
            <person name="Andreopoulos B."/>
            <person name="Lipzen A."/>
            <person name="Chen C."/>
            <person name="Yanf M."/>
            <person name="Daum C."/>
            <person name="Ng V."/>
            <person name="Clum A."/>
            <person name="Ohm R."/>
            <person name="Martin F."/>
            <person name="Silar P."/>
            <person name="Natvig D."/>
            <person name="Lalanne C."/>
            <person name="Gautier V."/>
            <person name="Ament-Velasquez S.L."/>
            <person name="Kruys A."/>
            <person name="Hutchinson M.I."/>
            <person name="Powell A.J."/>
            <person name="Barry K."/>
            <person name="Miller A.N."/>
            <person name="Grigoriev I.V."/>
            <person name="Debuchy R."/>
            <person name="Gladieux P."/>
            <person name="Thoren M.H."/>
            <person name="Johannesson H."/>
        </authorList>
    </citation>
    <scope>NUCLEOTIDE SEQUENCE</scope>
    <source>
        <strain evidence="1">CBS 532.94</strain>
    </source>
</reference>
<evidence type="ECO:0000313" key="1">
    <source>
        <dbReference type="EMBL" id="KAK4238951.1"/>
    </source>
</evidence>
<name>A0AAN7H7M4_9PEZI</name>
<organism evidence="1 2">
    <name type="scientific">Achaetomium macrosporum</name>
    <dbReference type="NCBI Taxonomy" id="79813"/>
    <lineage>
        <taxon>Eukaryota</taxon>
        <taxon>Fungi</taxon>
        <taxon>Dikarya</taxon>
        <taxon>Ascomycota</taxon>
        <taxon>Pezizomycotina</taxon>
        <taxon>Sordariomycetes</taxon>
        <taxon>Sordariomycetidae</taxon>
        <taxon>Sordariales</taxon>
        <taxon>Chaetomiaceae</taxon>
        <taxon>Achaetomium</taxon>
    </lineage>
</organism>
<sequence length="128" mass="14065">MSSSFNRTCDRTAIPDNFPSIPTNLTYVVIPGQNTSDPWMVTCCQPYPVQLVDSCWEWCEISPDIAHNKSADDISDDFSFCLVVNNRDLNKSASLMVHISPAPLQGRRASWIGCMLVSLAVSVVVAAL</sequence>